<dbReference type="Proteomes" id="UP000277457">
    <property type="component" value="Unassembled WGS sequence"/>
</dbReference>
<evidence type="ECO:0000313" key="5">
    <source>
        <dbReference type="Proteomes" id="UP000277457"/>
    </source>
</evidence>
<gene>
    <name evidence="4" type="ORF">DRZ78_00580</name>
</gene>
<dbReference type="GO" id="GO:0016836">
    <property type="term" value="F:hydro-lyase activity"/>
    <property type="evidence" value="ECO:0007669"/>
    <property type="project" value="InterPro"/>
</dbReference>
<dbReference type="InterPro" id="IPR036660">
    <property type="entry name" value="Fe-S_hydroAse_TtdB_cat_sf"/>
</dbReference>
<proteinExistence type="inferred from homology"/>
<sequence length="182" mass="20339">MRTIRVTLPLAEEIVEDLKAGDEVLINGTIYTARDAAHQRLVNLIRENKPLPFSLKDQVFYYTAPTPPKPGRPFGSCGPTTSCRMDKYTPLLLSRGVKGMIGKGQRSDEVREAIKKYKAVYFLALGGAGAYLSRKVKRAEAVAFIDLGPEAIYKLWVEDFPVIVGIDTRGEDVYQFTLRRKG</sequence>
<protein>
    <submittedName>
        <fullName evidence="4">Fe-S-containing hydro-lyase</fullName>
    </submittedName>
</protein>
<dbReference type="AlphaFoldDB" id="A0A662D361"/>
<dbReference type="PANTHER" id="PTHR43351">
    <property type="entry name" value="L(+)-TARTRATE DEHYDRATASE SUBUNIT BETA"/>
    <property type="match status" value="1"/>
</dbReference>
<keyword evidence="2 4" id="KW-0456">Lyase</keyword>
<dbReference type="Pfam" id="PF05683">
    <property type="entry name" value="Fumerase_C"/>
    <property type="match status" value="1"/>
</dbReference>
<evidence type="ECO:0000259" key="3">
    <source>
        <dbReference type="Pfam" id="PF05683"/>
    </source>
</evidence>
<dbReference type="EMBL" id="QMPY01000011">
    <property type="protein sequence ID" value="RLE08697.1"/>
    <property type="molecule type" value="Genomic_DNA"/>
</dbReference>
<dbReference type="PANTHER" id="PTHR43351:SF2">
    <property type="entry name" value="L(+)-TARTRATE DEHYDRATASE SUBUNIT BETA-RELATED"/>
    <property type="match status" value="1"/>
</dbReference>
<feature type="domain" description="Fe-S hydro-lyase tartrate dehydratase beta-type catalytic" evidence="3">
    <location>
        <begin position="4"/>
        <end position="175"/>
    </location>
</feature>
<comment type="caution">
    <text evidence="4">The sequence shown here is derived from an EMBL/GenBank/DDBJ whole genome shotgun (WGS) entry which is preliminary data.</text>
</comment>
<evidence type="ECO:0000313" key="4">
    <source>
        <dbReference type="EMBL" id="RLE08697.1"/>
    </source>
</evidence>
<organism evidence="4 5">
    <name type="scientific">Aerophobetes bacterium</name>
    <dbReference type="NCBI Taxonomy" id="2030807"/>
    <lineage>
        <taxon>Bacteria</taxon>
        <taxon>Candidatus Aerophobota</taxon>
    </lineage>
</organism>
<evidence type="ECO:0000256" key="2">
    <source>
        <dbReference type="ARBA" id="ARBA00023239"/>
    </source>
</evidence>
<comment type="similarity">
    <text evidence="1">Belongs to the class-I fumarase family.</text>
</comment>
<accession>A0A662D361</accession>
<dbReference type="NCBIfam" id="TIGR00723">
    <property type="entry name" value="ttdB_fumA_fumB"/>
    <property type="match status" value="1"/>
</dbReference>
<dbReference type="NCBIfam" id="NF005310">
    <property type="entry name" value="PRK06842.1"/>
    <property type="match status" value="1"/>
</dbReference>
<evidence type="ECO:0000256" key="1">
    <source>
        <dbReference type="ARBA" id="ARBA00008876"/>
    </source>
</evidence>
<name>A0A662D361_UNCAE</name>
<dbReference type="SUPFAM" id="SSF117457">
    <property type="entry name" value="FumA C-terminal domain-like"/>
    <property type="match status" value="1"/>
</dbReference>
<dbReference type="InterPro" id="IPR004647">
    <property type="entry name" value="Fe-S_hydro-lyase_TtdB-typ_cat"/>
</dbReference>
<reference evidence="4 5" key="1">
    <citation type="submission" date="2018-06" db="EMBL/GenBank/DDBJ databases">
        <title>Extensive metabolic versatility and redundancy in microbially diverse, dynamic hydrothermal sediments.</title>
        <authorList>
            <person name="Dombrowski N."/>
            <person name="Teske A."/>
            <person name="Baker B.J."/>
        </authorList>
    </citation>
    <scope>NUCLEOTIDE SEQUENCE [LARGE SCALE GENOMIC DNA]</scope>
    <source>
        <strain evidence="4">B7_G13</strain>
    </source>
</reference>
<dbReference type="Gene3D" id="3.20.130.10">
    <property type="entry name" value="Fe-S hydro-lyase, tartrate dehydratase beta-type, catalytic domain"/>
    <property type="match status" value="1"/>
</dbReference>